<dbReference type="AlphaFoldDB" id="B7L1E4"/>
<dbReference type="HOGENOM" id="CLU_106247_0_0_5"/>
<evidence type="ECO:0000256" key="2">
    <source>
        <dbReference type="SAM" id="MobiDB-lite"/>
    </source>
</evidence>
<dbReference type="RefSeq" id="WP_012605252.1">
    <property type="nucleotide sequence ID" value="NC_011757.1"/>
</dbReference>
<evidence type="ECO:0000256" key="1">
    <source>
        <dbReference type="ARBA" id="ARBA00007031"/>
    </source>
</evidence>
<evidence type="ECO:0000313" key="4">
    <source>
        <dbReference type="Proteomes" id="UP000002385"/>
    </source>
</evidence>
<comment type="similarity">
    <text evidence="1">Belongs to the ros/MucR family.</text>
</comment>
<organism evidence="3 4">
    <name type="scientific">Methylorubrum extorquens (strain CM4 / NCIMB 13688)</name>
    <name type="common">Methylobacterium extorquens</name>
    <dbReference type="NCBI Taxonomy" id="440085"/>
    <lineage>
        <taxon>Bacteria</taxon>
        <taxon>Pseudomonadati</taxon>
        <taxon>Pseudomonadota</taxon>
        <taxon>Alphaproteobacteria</taxon>
        <taxon>Hyphomicrobiales</taxon>
        <taxon>Methylobacteriaceae</taxon>
        <taxon>Methylorubrum</taxon>
    </lineage>
</organism>
<dbReference type="Proteomes" id="UP000002385">
    <property type="component" value="Chromosome"/>
</dbReference>
<dbReference type="InterPro" id="IPR041920">
    <property type="entry name" value="ROS/MUCR_sf"/>
</dbReference>
<proteinExistence type="inferred from homology"/>
<dbReference type="EMBL" id="CP001298">
    <property type="protein sequence ID" value="ACK81038.1"/>
    <property type="molecule type" value="Genomic_DNA"/>
</dbReference>
<reference evidence="4" key="1">
    <citation type="submission" date="2008-12" db="EMBL/GenBank/DDBJ databases">
        <title>Complete sequence of chromosome of Methylobacterium chloromethanicum CM4.</title>
        <authorList>
            <consortium name="US DOE Joint Genome Institute"/>
            <person name="Lucas S."/>
            <person name="Copeland A."/>
            <person name="Lapidus A."/>
            <person name="Glavina del Rio T."/>
            <person name="Dalin E."/>
            <person name="Tice H."/>
            <person name="Bruce D."/>
            <person name="Goodwin L."/>
            <person name="Pitluck S."/>
            <person name="Chertkov O."/>
            <person name="Brettin T."/>
            <person name="Detter J.C."/>
            <person name="Han C."/>
            <person name="Larimer F."/>
            <person name="Land M."/>
            <person name="Hauser L."/>
            <person name="Kyrpides N."/>
            <person name="Mikhailova N."/>
            <person name="Marx C."/>
            <person name="Richardson P."/>
        </authorList>
    </citation>
    <scope>NUCLEOTIDE SEQUENCE [LARGE SCALE GENOMIC DNA]</scope>
    <source>
        <strain evidence="4">CM4 / NCIMB 13688</strain>
    </source>
</reference>
<dbReference type="InterPro" id="IPR008807">
    <property type="entry name" value="ROS_MUCR"/>
</dbReference>
<feature type="region of interest" description="Disordered" evidence="2">
    <location>
        <begin position="134"/>
        <end position="197"/>
    </location>
</feature>
<name>B7L1E4_METC4</name>
<gene>
    <name evidence="3" type="ordered locus">Mchl_0082</name>
</gene>
<sequence length="197" mass="21574">MAADILEHDRLVTLATEIVTAYVTRNHVQAAELPGLLRSVHAGLLTLSSGSVEPAEERRTLTATEIRRSIQPEGLISFEDGKAYKTLRRHLTKRGLTPEAYRAKWGLPVDYPMTASAYSAQRSQLARDLGLGRSRSAVPEAPSSAADDGSTDRDEQAADAEQSATQEPILRPDPEDLGDTFEEEITREPFDEDAVES</sequence>
<protein>
    <submittedName>
        <fullName evidence="3">Transcriptional regulator, MucR family</fullName>
    </submittedName>
</protein>
<dbReference type="Pfam" id="PF05443">
    <property type="entry name" value="ROS_MUCR"/>
    <property type="match status" value="1"/>
</dbReference>
<evidence type="ECO:0000313" key="3">
    <source>
        <dbReference type="EMBL" id="ACK81038.1"/>
    </source>
</evidence>
<dbReference type="GO" id="GO:0003677">
    <property type="term" value="F:DNA binding"/>
    <property type="evidence" value="ECO:0007669"/>
    <property type="project" value="InterPro"/>
</dbReference>
<dbReference type="GO" id="GO:0008270">
    <property type="term" value="F:zinc ion binding"/>
    <property type="evidence" value="ECO:0007669"/>
    <property type="project" value="InterPro"/>
</dbReference>
<dbReference type="GO" id="GO:0006355">
    <property type="term" value="P:regulation of DNA-templated transcription"/>
    <property type="evidence" value="ECO:0007669"/>
    <property type="project" value="InterPro"/>
</dbReference>
<dbReference type="KEGG" id="mch:Mchl_0082"/>
<reference evidence="3 4" key="2">
    <citation type="journal article" date="2012" name="J. Bacteriol.">
        <title>Complete genome sequences of six strains of the genus Methylobacterium.</title>
        <authorList>
            <person name="Marx C.J."/>
            <person name="Bringel F."/>
            <person name="Chistoserdova L."/>
            <person name="Moulin L."/>
            <person name="Farhan Ul Haque M."/>
            <person name="Fleischman D.E."/>
            <person name="Gruffaz C."/>
            <person name="Jourand P."/>
            <person name="Knief C."/>
            <person name="Lee M.C."/>
            <person name="Muller E.E."/>
            <person name="Nadalig T."/>
            <person name="Peyraud R."/>
            <person name="Roselli S."/>
            <person name="Russ L."/>
            <person name="Goodwin L.A."/>
            <person name="Ivanova N."/>
            <person name="Kyrpides N."/>
            <person name="Lajus A."/>
            <person name="Land M.L."/>
            <person name="Medigue C."/>
            <person name="Mikhailova N."/>
            <person name="Nolan M."/>
            <person name="Woyke T."/>
            <person name="Stolyar S."/>
            <person name="Vorholt J.A."/>
            <person name="Vuilleumier S."/>
        </authorList>
    </citation>
    <scope>NUCLEOTIDE SEQUENCE [LARGE SCALE GENOMIC DNA]</scope>
    <source>
        <strain evidence="4">CM4 / NCIMB 13688</strain>
    </source>
</reference>
<accession>B7L1E4</accession>
<dbReference type="Gene3D" id="1.10.10.1550">
    <property type="entry name" value="ROS/MUCR transcriptional regulator protein"/>
    <property type="match status" value="1"/>
</dbReference>